<dbReference type="SUPFAM" id="SSF49854">
    <property type="entry name" value="Spermadhesin, CUB domain"/>
    <property type="match status" value="1"/>
</dbReference>
<keyword evidence="3" id="KW-0732">Signal</keyword>
<feature type="compositionally biased region" description="Gly residues" evidence="1">
    <location>
        <begin position="228"/>
        <end position="237"/>
    </location>
</feature>
<accession>A0ABD0K9A2</accession>
<evidence type="ECO:0000256" key="1">
    <source>
        <dbReference type="SAM" id="MobiDB-lite"/>
    </source>
</evidence>
<dbReference type="InterPro" id="IPR035914">
    <property type="entry name" value="Sperma_CUB_dom_sf"/>
</dbReference>
<proteinExistence type="predicted"/>
<keyword evidence="5" id="KW-1185">Reference proteome</keyword>
<evidence type="ECO:0000256" key="2">
    <source>
        <dbReference type="SAM" id="Phobius"/>
    </source>
</evidence>
<organism evidence="4 5">
    <name type="scientific">Batillaria attramentaria</name>
    <dbReference type="NCBI Taxonomy" id="370345"/>
    <lineage>
        <taxon>Eukaryota</taxon>
        <taxon>Metazoa</taxon>
        <taxon>Spiralia</taxon>
        <taxon>Lophotrochozoa</taxon>
        <taxon>Mollusca</taxon>
        <taxon>Gastropoda</taxon>
        <taxon>Caenogastropoda</taxon>
        <taxon>Sorbeoconcha</taxon>
        <taxon>Cerithioidea</taxon>
        <taxon>Batillariidae</taxon>
        <taxon>Batillaria</taxon>
    </lineage>
</organism>
<dbReference type="Proteomes" id="UP001519460">
    <property type="component" value="Unassembled WGS sequence"/>
</dbReference>
<dbReference type="Gene3D" id="2.60.120.290">
    <property type="entry name" value="Spermadhesin, CUB domain"/>
    <property type="match status" value="1"/>
</dbReference>
<keyword evidence="2" id="KW-1133">Transmembrane helix</keyword>
<gene>
    <name evidence="4" type="ORF">BaRGS_00025020</name>
</gene>
<feature type="compositionally biased region" description="Polar residues" evidence="1">
    <location>
        <begin position="272"/>
        <end position="292"/>
    </location>
</feature>
<feature type="signal peptide" evidence="3">
    <location>
        <begin position="1"/>
        <end position="27"/>
    </location>
</feature>
<evidence type="ECO:0000256" key="3">
    <source>
        <dbReference type="SAM" id="SignalP"/>
    </source>
</evidence>
<dbReference type="EMBL" id="JACVVK020000222">
    <property type="protein sequence ID" value="KAK7483699.1"/>
    <property type="molecule type" value="Genomic_DNA"/>
</dbReference>
<comment type="caution">
    <text evidence="4">The sequence shown here is derived from an EMBL/GenBank/DDBJ whole genome shotgun (WGS) entry which is preliminary data.</text>
</comment>
<feature type="region of interest" description="Disordered" evidence="1">
    <location>
        <begin position="224"/>
        <end position="311"/>
    </location>
</feature>
<sequence length="380" mass="41975">MDVFVLFRFGCVLCLAASLYEASTVNAEWFSYHTTARDYIVTSEKYPDLYPADEKFVWNWTTATGMWAVQFVDFKLSCADDPKDTLTITDENKKYLLTCDKEVVNHHYILSSSSFTVELSSHSSRDPAARGFKCKVFHGNNRDELKMKIDTQVSTTQRPDTEEGGTVSSELVIILLVIIVFLIVLALVGGVVWMIFRRRRHQQTTNTSVHLNIGAIRRESAVSYTRHGNGGPPGEGRMGSESSLPPDDTATSPKRPVKRSGSNASWAMRAEMSTSVRNGSCSSDAPNQNSKRAVNVYTPMPGDKPTSSDLDLDLEKSESRVLDESVSSRLSTIPEEPRLSGGKLRSSLLVPKVKDHASLAVGNAGYILMTSCSADYMNFS</sequence>
<evidence type="ECO:0000313" key="4">
    <source>
        <dbReference type="EMBL" id="KAK7483699.1"/>
    </source>
</evidence>
<reference evidence="4 5" key="1">
    <citation type="journal article" date="2023" name="Sci. Data">
        <title>Genome assembly of the Korean intertidal mud-creeper Batillaria attramentaria.</title>
        <authorList>
            <person name="Patra A.K."/>
            <person name="Ho P.T."/>
            <person name="Jun S."/>
            <person name="Lee S.J."/>
            <person name="Kim Y."/>
            <person name="Won Y.J."/>
        </authorList>
    </citation>
    <scope>NUCLEOTIDE SEQUENCE [LARGE SCALE GENOMIC DNA]</scope>
    <source>
        <strain evidence="4">Wonlab-2016</strain>
    </source>
</reference>
<name>A0ABD0K9A2_9CAEN</name>
<evidence type="ECO:0000313" key="5">
    <source>
        <dbReference type="Proteomes" id="UP001519460"/>
    </source>
</evidence>
<dbReference type="AlphaFoldDB" id="A0ABD0K9A2"/>
<keyword evidence="2" id="KW-0812">Transmembrane</keyword>
<keyword evidence="2" id="KW-0472">Membrane</keyword>
<feature type="transmembrane region" description="Helical" evidence="2">
    <location>
        <begin position="171"/>
        <end position="196"/>
    </location>
</feature>
<feature type="chain" id="PRO_5044775423" evidence="3">
    <location>
        <begin position="28"/>
        <end position="380"/>
    </location>
</feature>
<protein>
    <submittedName>
        <fullName evidence="4">Uncharacterized protein</fullName>
    </submittedName>
</protein>